<dbReference type="Pfam" id="PF07228">
    <property type="entry name" value="SpoIIE"/>
    <property type="match status" value="1"/>
</dbReference>
<evidence type="ECO:0000256" key="5">
    <source>
        <dbReference type="ARBA" id="ARBA00022741"/>
    </source>
</evidence>
<dbReference type="Gene3D" id="3.30.565.10">
    <property type="entry name" value="Histidine kinase-like ATPase, C-terminal domain"/>
    <property type="match status" value="1"/>
</dbReference>
<evidence type="ECO:0000256" key="11">
    <source>
        <dbReference type="ARBA" id="ARBA00023211"/>
    </source>
</evidence>
<protein>
    <recommendedName>
        <fullName evidence="1">protein-serine/threonine phosphatase</fullName>
        <ecNumber evidence="1">3.1.3.16</ecNumber>
    </recommendedName>
    <alternativeName>
        <fullName evidence="15">Protein-serine/threonine phosphatase</fullName>
    </alternativeName>
    <alternativeName>
        <fullName evidence="14">Serine/threonine-protein kinase</fullName>
    </alternativeName>
</protein>
<keyword evidence="5" id="KW-0547">Nucleotide-binding</keyword>
<name>A0A853A1M3_9ACTN</name>
<dbReference type="CDD" id="cd16936">
    <property type="entry name" value="HATPase_RsbW-like"/>
    <property type="match status" value="1"/>
</dbReference>
<evidence type="ECO:0000259" key="16">
    <source>
        <dbReference type="SMART" id="SM00331"/>
    </source>
</evidence>
<keyword evidence="7" id="KW-0378">Hydrolase</keyword>
<dbReference type="PANTHER" id="PTHR43156">
    <property type="entry name" value="STAGE II SPORULATION PROTEIN E-RELATED"/>
    <property type="match status" value="1"/>
</dbReference>
<evidence type="ECO:0000256" key="9">
    <source>
        <dbReference type="ARBA" id="ARBA00022842"/>
    </source>
</evidence>
<dbReference type="Pfam" id="PF13581">
    <property type="entry name" value="HATPase_c_2"/>
    <property type="match status" value="1"/>
</dbReference>
<dbReference type="GO" id="GO:0004722">
    <property type="term" value="F:protein serine/threonine phosphatase activity"/>
    <property type="evidence" value="ECO:0007669"/>
    <property type="project" value="UniProtKB-EC"/>
</dbReference>
<dbReference type="InterPro" id="IPR001932">
    <property type="entry name" value="PPM-type_phosphatase-like_dom"/>
</dbReference>
<evidence type="ECO:0000256" key="2">
    <source>
        <dbReference type="ARBA" id="ARBA00022553"/>
    </source>
</evidence>
<evidence type="ECO:0000256" key="8">
    <source>
        <dbReference type="ARBA" id="ARBA00022840"/>
    </source>
</evidence>
<dbReference type="EMBL" id="JACBZD010000002">
    <property type="protein sequence ID" value="NYI08037.1"/>
    <property type="molecule type" value="Genomic_DNA"/>
</dbReference>
<evidence type="ECO:0000256" key="14">
    <source>
        <dbReference type="ARBA" id="ARBA00075117"/>
    </source>
</evidence>
<dbReference type="SUPFAM" id="SSF81606">
    <property type="entry name" value="PP2C-like"/>
    <property type="match status" value="1"/>
</dbReference>
<evidence type="ECO:0000313" key="17">
    <source>
        <dbReference type="EMBL" id="NYI08037.1"/>
    </source>
</evidence>
<comment type="function">
    <text evidence="13">Primarily acts as an independent SigF regulator that is sensitive to the osmosensory signal, mediating the cross talk of PknD with the SigF regulon. Possesses both phosphatase and kinase activities. The kinase domain functions as a classic anti-sigma factor-like kinase to phosphorylate the anti-anti-sigma factor domain at the canonical regulatory site, and the phosphatase domain antagonizes this activity.</text>
</comment>
<dbReference type="GO" id="GO:0046872">
    <property type="term" value="F:metal ion binding"/>
    <property type="evidence" value="ECO:0007669"/>
    <property type="project" value="UniProtKB-KW"/>
</dbReference>
<dbReference type="InterPro" id="IPR036457">
    <property type="entry name" value="PPM-type-like_dom_sf"/>
</dbReference>
<evidence type="ECO:0000256" key="1">
    <source>
        <dbReference type="ARBA" id="ARBA00013081"/>
    </source>
</evidence>
<feature type="domain" description="PPM-type phosphatase" evidence="16">
    <location>
        <begin position="34"/>
        <end position="259"/>
    </location>
</feature>
<proteinExistence type="predicted"/>
<reference evidence="17 18" key="1">
    <citation type="submission" date="2020-07" db="EMBL/GenBank/DDBJ databases">
        <title>Sequencing the genomes of 1000 actinobacteria strains.</title>
        <authorList>
            <person name="Klenk H.-P."/>
        </authorList>
    </citation>
    <scope>NUCLEOTIDE SEQUENCE [LARGE SCALE GENOMIC DNA]</scope>
    <source>
        <strain evidence="17 18">DSM 42178</strain>
    </source>
</reference>
<accession>A0A853A1M3</accession>
<evidence type="ECO:0000256" key="3">
    <source>
        <dbReference type="ARBA" id="ARBA00022679"/>
    </source>
</evidence>
<keyword evidence="18" id="KW-1185">Reference proteome</keyword>
<gene>
    <name evidence="17" type="ORF">FHU37_005066</name>
</gene>
<dbReference type="Gene3D" id="3.60.40.10">
    <property type="entry name" value="PPM-type phosphatase domain"/>
    <property type="match status" value="1"/>
</dbReference>
<organism evidence="17 18">
    <name type="scientific">Allostreptomyces psammosilenae</name>
    <dbReference type="NCBI Taxonomy" id="1892865"/>
    <lineage>
        <taxon>Bacteria</taxon>
        <taxon>Bacillati</taxon>
        <taxon>Actinomycetota</taxon>
        <taxon>Actinomycetes</taxon>
        <taxon>Kitasatosporales</taxon>
        <taxon>Streptomycetaceae</taxon>
        <taxon>Allostreptomyces</taxon>
    </lineage>
</organism>
<dbReference type="GO" id="GO:0016301">
    <property type="term" value="F:kinase activity"/>
    <property type="evidence" value="ECO:0007669"/>
    <property type="project" value="UniProtKB-KW"/>
</dbReference>
<keyword evidence="3" id="KW-0808">Transferase</keyword>
<evidence type="ECO:0000256" key="12">
    <source>
        <dbReference type="ARBA" id="ARBA00047761"/>
    </source>
</evidence>
<evidence type="ECO:0000256" key="10">
    <source>
        <dbReference type="ARBA" id="ARBA00022912"/>
    </source>
</evidence>
<keyword evidence="4" id="KW-0479">Metal-binding</keyword>
<dbReference type="RefSeq" id="WP_179816931.1">
    <property type="nucleotide sequence ID" value="NZ_JACBZD010000002.1"/>
</dbReference>
<dbReference type="InterPro" id="IPR003594">
    <property type="entry name" value="HATPase_dom"/>
</dbReference>
<evidence type="ECO:0000256" key="7">
    <source>
        <dbReference type="ARBA" id="ARBA00022801"/>
    </source>
</evidence>
<dbReference type="FunFam" id="3.30.565.10:FF:000028">
    <property type="entry name" value="PAS sensor protein"/>
    <property type="match status" value="1"/>
</dbReference>
<dbReference type="SUPFAM" id="SSF55874">
    <property type="entry name" value="ATPase domain of HSP90 chaperone/DNA topoisomerase II/histidine kinase"/>
    <property type="match status" value="1"/>
</dbReference>
<dbReference type="GO" id="GO:0005524">
    <property type="term" value="F:ATP binding"/>
    <property type="evidence" value="ECO:0007669"/>
    <property type="project" value="UniProtKB-KW"/>
</dbReference>
<dbReference type="FunFam" id="3.60.40.10:FF:000005">
    <property type="entry name" value="Serine/threonine protein phosphatase"/>
    <property type="match status" value="1"/>
</dbReference>
<dbReference type="InterPro" id="IPR036890">
    <property type="entry name" value="HATPase_C_sf"/>
</dbReference>
<dbReference type="Proteomes" id="UP000567795">
    <property type="component" value="Unassembled WGS sequence"/>
</dbReference>
<keyword evidence="6" id="KW-0418">Kinase</keyword>
<keyword evidence="11" id="KW-0464">Manganese</keyword>
<keyword evidence="2" id="KW-0597">Phosphoprotein</keyword>
<evidence type="ECO:0000313" key="18">
    <source>
        <dbReference type="Proteomes" id="UP000567795"/>
    </source>
</evidence>
<dbReference type="SMART" id="SM00331">
    <property type="entry name" value="PP2C_SIG"/>
    <property type="match status" value="1"/>
</dbReference>
<dbReference type="PANTHER" id="PTHR43156:SF2">
    <property type="entry name" value="STAGE II SPORULATION PROTEIN E"/>
    <property type="match status" value="1"/>
</dbReference>
<evidence type="ECO:0000256" key="15">
    <source>
        <dbReference type="ARBA" id="ARBA00081350"/>
    </source>
</evidence>
<dbReference type="InterPro" id="IPR052016">
    <property type="entry name" value="Bact_Sigma-Reg"/>
</dbReference>
<sequence>MRVETGHGDRTGDGTAELLQRILLPGRLPDAAGLRTAHRYLPADRTTGVGGDWYDAVPMVGGRTALVVGDVMGHGPASAAVMGQLRTTTQTLAMLDLPPVEVLHHLDEQAQRLGEGHLSTCLMAVYSPASGRCELSNAGHVPAVWLHADGRSELLRPPPGLPIGVGGTAFEQLDVFTRPGDVLVLVTDGVVETRARGAEEGLEELRSWLAVSAGAPPEGHLPAAPGFRWPSPEELCQAALDTLRRGPRDDDAALLVAALDGVPARDMARWALTPDARAASAARRLVRRTLGEWGLGDLSDATQLAVSELVTNAARYARGPVTLYLHRGEGMLRCEVGDDDPRLPRRRFADADEEHGRGLALVSLVASRWGSSRAQGGKVVWFELDG</sequence>
<evidence type="ECO:0000256" key="13">
    <source>
        <dbReference type="ARBA" id="ARBA00056274"/>
    </source>
</evidence>
<dbReference type="AlphaFoldDB" id="A0A853A1M3"/>
<keyword evidence="9" id="KW-0460">Magnesium</keyword>
<evidence type="ECO:0000256" key="4">
    <source>
        <dbReference type="ARBA" id="ARBA00022723"/>
    </source>
</evidence>
<keyword evidence="8" id="KW-0067">ATP-binding</keyword>
<comment type="catalytic activity">
    <reaction evidence="12">
        <text>O-phospho-L-seryl-[protein] + H2O = L-seryl-[protein] + phosphate</text>
        <dbReference type="Rhea" id="RHEA:20629"/>
        <dbReference type="Rhea" id="RHEA-COMP:9863"/>
        <dbReference type="Rhea" id="RHEA-COMP:11604"/>
        <dbReference type="ChEBI" id="CHEBI:15377"/>
        <dbReference type="ChEBI" id="CHEBI:29999"/>
        <dbReference type="ChEBI" id="CHEBI:43474"/>
        <dbReference type="ChEBI" id="CHEBI:83421"/>
        <dbReference type="EC" id="3.1.3.16"/>
    </reaction>
</comment>
<dbReference type="EC" id="3.1.3.16" evidence="1"/>
<comment type="caution">
    <text evidence="17">The sequence shown here is derived from an EMBL/GenBank/DDBJ whole genome shotgun (WGS) entry which is preliminary data.</text>
</comment>
<keyword evidence="10" id="KW-0904">Protein phosphatase</keyword>
<evidence type="ECO:0000256" key="6">
    <source>
        <dbReference type="ARBA" id="ARBA00022777"/>
    </source>
</evidence>